<sequence length="837" mass="89374">MDQQNYDLPPQDHDYYALQPHSHPYLHEPLLYITNIPASVADNELAIAFVPCGPFRPKILRDGISPVLSGTIEFKFLDKAEKALAILQSRPIPGILPPVPLVLSPYPPTNPPTPLPPPSALPRLVKQLPPGYTDSQLYDVFRPFGALASTRTQTQFGPDIGIVEFWNEEDAQRAEEAMHCAEIEGQNIAVQIYQPRRTASGSAADFSPNAPAFVPSGAMYSYNAQAAPSPRMSPMAHPGWQYSPPRGSPYNPVRSPVPAFVHGPGQQVQMAPPSGPGSSSHSGLIDPCNLFCKNLDPEIDSNSLFSHFRQFGQIVSARVMKNEAGESRGFGFVSYQTPDQASAAMRAMNGMQLGSKQVVVRLHEPKQLRQEKLAQRFGGHNGHPRSASGATSPTASEAGESYGGWPSPRHHSSSLSSPNHFDRSDRGRRGSGSYYNAALSGTLNLPMRYDDLSGLSPVIRKEVLTGEFSRRIRSMDIVKGDEVDSVVENLVGLSLSEAVKYIDDPQRLTDKVRSIKSIIRSSPSKGPVPAKSPSPSASQRSLTDASATAIASAPEHPSTPISVSASLSTPPRTSSPSGSLPPISERDRILSAINKLESTRQSELTDLLMSLPKRERALCLFNVEVLRSKLVDAKAVLDSEDDAAAAAGGRPIVVVSPRAKSAPPPAEKVNTTNNGTTTTPGSGTTTSTASGYLAAEVGNGGGPKPPVSAPETPLPIPAAAATQYTVSSLAKLPAVEFIKLTSGLGNVAGVLPVPSADPLVTRATDEFVDGLFDLAPQMQKQRLGDKLFKVVKSFGIKGAPKVTIALLDQEDLRSLAHLMNSYPAVLKEKALSITIAK</sequence>
<keyword evidence="2" id="KW-1185">Reference proteome</keyword>
<organism evidence="1 2">
    <name type="scientific">Pluteus cervinus</name>
    <dbReference type="NCBI Taxonomy" id="181527"/>
    <lineage>
        <taxon>Eukaryota</taxon>
        <taxon>Fungi</taxon>
        <taxon>Dikarya</taxon>
        <taxon>Basidiomycota</taxon>
        <taxon>Agaricomycotina</taxon>
        <taxon>Agaricomycetes</taxon>
        <taxon>Agaricomycetidae</taxon>
        <taxon>Agaricales</taxon>
        <taxon>Pluteineae</taxon>
        <taxon>Pluteaceae</taxon>
        <taxon>Pluteus</taxon>
    </lineage>
</organism>
<gene>
    <name evidence="1" type="ORF">BDN72DRAFT_83912</name>
</gene>
<dbReference type="Proteomes" id="UP000308600">
    <property type="component" value="Unassembled WGS sequence"/>
</dbReference>
<protein>
    <submittedName>
        <fullName evidence="1">Uncharacterized protein</fullName>
    </submittedName>
</protein>
<dbReference type="EMBL" id="ML208368">
    <property type="protein sequence ID" value="TFK67754.1"/>
    <property type="molecule type" value="Genomic_DNA"/>
</dbReference>
<name>A0ACD3AR13_9AGAR</name>
<proteinExistence type="predicted"/>
<accession>A0ACD3AR13</accession>
<evidence type="ECO:0000313" key="1">
    <source>
        <dbReference type="EMBL" id="TFK67754.1"/>
    </source>
</evidence>
<reference evidence="1 2" key="1">
    <citation type="journal article" date="2019" name="Nat. Ecol. Evol.">
        <title>Megaphylogeny resolves global patterns of mushroom evolution.</title>
        <authorList>
            <person name="Varga T."/>
            <person name="Krizsan K."/>
            <person name="Foldi C."/>
            <person name="Dima B."/>
            <person name="Sanchez-Garcia M."/>
            <person name="Sanchez-Ramirez S."/>
            <person name="Szollosi G.J."/>
            <person name="Szarkandi J.G."/>
            <person name="Papp V."/>
            <person name="Albert L."/>
            <person name="Andreopoulos W."/>
            <person name="Angelini C."/>
            <person name="Antonin V."/>
            <person name="Barry K.W."/>
            <person name="Bougher N.L."/>
            <person name="Buchanan P."/>
            <person name="Buyck B."/>
            <person name="Bense V."/>
            <person name="Catcheside P."/>
            <person name="Chovatia M."/>
            <person name="Cooper J."/>
            <person name="Damon W."/>
            <person name="Desjardin D."/>
            <person name="Finy P."/>
            <person name="Geml J."/>
            <person name="Haridas S."/>
            <person name="Hughes K."/>
            <person name="Justo A."/>
            <person name="Karasinski D."/>
            <person name="Kautmanova I."/>
            <person name="Kiss B."/>
            <person name="Kocsube S."/>
            <person name="Kotiranta H."/>
            <person name="LaButti K.M."/>
            <person name="Lechner B.E."/>
            <person name="Liimatainen K."/>
            <person name="Lipzen A."/>
            <person name="Lukacs Z."/>
            <person name="Mihaltcheva S."/>
            <person name="Morgado L.N."/>
            <person name="Niskanen T."/>
            <person name="Noordeloos M.E."/>
            <person name="Ohm R.A."/>
            <person name="Ortiz-Santana B."/>
            <person name="Ovrebo C."/>
            <person name="Racz N."/>
            <person name="Riley R."/>
            <person name="Savchenko A."/>
            <person name="Shiryaev A."/>
            <person name="Soop K."/>
            <person name="Spirin V."/>
            <person name="Szebenyi C."/>
            <person name="Tomsovsky M."/>
            <person name="Tulloss R.E."/>
            <person name="Uehling J."/>
            <person name="Grigoriev I.V."/>
            <person name="Vagvolgyi C."/>
            <person name="Papp T."/>
            <person name="Martin F.M."/>
            <person name="Miettinen O."/>
            <person name="Hibbett D.S."/>
            <person name="Nagy L.G."/>
        </authorList>
    </citation>
    <scope>NUCLEOTIDE SEQUENCE [LARGE SCALE GENOMIC DNA]</scope>
    <source>
        <strain evidence="1 2">NL-1719</strain>
    </source>
</reference>
<evidence type="ECO:0000313" key="2">
    <source>
        <dbReference type="Proteomes" id="UP000308600"/>
    </source>
</evidence>